<feature type="region of interest" description="Disordered" evidence="1">
    <location>
        <begin position="1"/>
        <end position="31"/>
    </location>
</feature>
<gene>
    <name evidence="2" type="ORF">BV898_11604</name>
</gene>
<protein>
    <submittedName>
        <fullName evidence="2">Uncharacterized protein</fullName>
    </submittedName>
</protein>
<proteinExistence type="predicted"/>
<evidence type="ECO:0000313" key="3">
    <source>
        <dbReference type="Proteomes" id="UP000192578"/>
    </source>
</evidence>
<keyword evidence="3" id="KW-1185">Reference proteome</keyword>
<sequence length="93" mass="10803">MNLKTKITMAKVPQKQEGTIEDEPEDEGHHGKGVNIRILLLNNRWNTHCLKTVNYLSRLSINLALTFWDAGKETKGSPIKERLAEWDDRFRSR</sequence>
<organism evidence="2 3">
    <name type="scientific">Hypsibius exemplaris</name>
    <name type="common">Freshwater tardigrade</name>
    <dbReference type="NCBI Taxonomy" id="2072580"/>
    <lineage>
        <taxon>Eukaryota</taxon>
        <taxon>Metazoa</taxon>
        <taxon>Ecdysozoa</taxon>
        <taxon>Tardigrada</taxon>
        <taxon>Eutardigrada</taxon>
        <taxon>Parachela</taxon>
        <taxon>Hypsibioidea</taxon>
        <taxon>Hypsibiidae</taxon>
        <taxon>Hypsibius</taxon>
    </lineage>
</organism>
<evidence type="ECO:0000256" key="1">
    <source>
        <dbReference type="SAM" id="MobiDB-lite"/>
    </source>
</evidence>
<reference evidence="3" key="1">
    <citation type="submission" date="2017-01" db="EMBL/GenBank/DDBJ databases">
        <title>Comparative genomics of anhydrobiosis in the tardigrade Hypsibius dujardini.</title>
        <authorList>
            <person name="Yoshida Y."/>
            <person name="Koutsovoulos G."/>
            <person name="Laetsch D."/>
            <person name="Stevens L."/>
            <person name="Kumar S."/>
            <person name="Horikawa D."/>
            <person name="Ishino K."/>
            <person name="Komine S."/>
            <person name="Tomita M."/>
            <person name="Blaxter M."/>
            <person name="Arakawa K."/>
        </authorList>
    </citation>
    <scope>NUCLEOTIDE SEQUENCE [LARGE SCALE GENOMIC DNA]</scope>
    <source>
        <strain evidence="3">Z151</strain>
    </source>
</reference>
<dbReference type="EMBL" id="MTYJ01000108">
    <property type="protein sequence ID" value="OQV14250.1"/>
    <property type="molecule type" value="Genomic_DNA"/>
</dbReference>
<name>A0A1W0WGC6_HYPEX</name>
<accession>A0A1W0WGC6</accession>
<comment type="caution">
    <text evidence="2">The sequence shown here is derived from an EMBL/GenBank/DDBJ whole genome shotgun (WGS) entry which is preliminary data.</text>
</comment>
<dbReference type="AlphaFoldDB" id="A0A1W0WGC6"/>
<dbReference type="Proteomes" id="UP000192578">
    <property type="component" value="Unassembled WGS sequence"/>
</dbReference>
<evidence type="ECO:0000313" key="2">
    <source>
        <dbReference type="EMBL" id="OQV14250.1"/>
    </source>
</evidence>